<dbReference type="InterPro" id="IPR021124">
    <property type="entry name" value="CRISPR-assoc_prot_Cas5"/>
</dbReference>
<protein>
    <recommendedName>
        <fullName evidence="3">CRISPR-associated protein Cas5</fullName>
    </recommendedName>
</protein>
<evidence type="ECO:0000313" key="2">
    <source>
        <dbReference type="EMBL" id="QNO47009.1"/>
    </source>
</evidence>
<organism evidence="2">
    <name type="scientific">Candidatus Methanogaster sp. ANME-2c ERB4</name>
    <dbReference type="NCBI Taxonomy" id="2759911"/>
    <lineage>
        <taxon>Archaea</taxon>
        <taxon>Methanobacteriati</taxon>
        <taxon>Methanobacteriota</taxon>
        <taxon>Stenosarchaea group</taxon>
        <taxon>Methanomicrobia</taxon>
        <taxon>Methanosarcinales</taxon>
        <taxon>ANME-2 cluster</taxon>
        <taxon>Candidatus Methanogasteraceae</taxon>
        <taxon>Candidatus Methanogaster</taxon>
    </lineage>
</organism>
<dbReference type="GO" id="GO:0051607">
    <property type="term" value="P:defense response to virus"/>
    <property type="evidence" value="ECO:0007669"/>
    <property type="project" value="UniProtKB-KW"/>
</dbReference>
<dbReference type="AlphaFoldDB" id="A0A7G9YG75"/>
<name>A0A7G9YG75_9EURY</name>
<gene>
    <name evidence="2" type="ORF">JMDIOONB_00021</name>
</gene>
<dbReference type="Pfam" id="PF09704">
    <property type="entry name" value="Cas_Cas5d"/>
    <property type="match status" value="1"/>
</dbReference>
<dbReference type="GO" id="GO:0043571">
    <property type="term" value="P:maintenance of CRISPR repeat elements"/>
    <property type="evidence" value="ECO:0007669"/>
    <property type="project" value="InterPro"/>
</dbReference>
<evidence type="ECO:0000256" key="1">
    <source>
        <dbReference type="ARBA" id="ARBA00023118"/>
    </source>
</evidence>
<dbReference type="EMBL" id="MT631237">
    <property type="protein sequence ID" value="QNO47009.1"/>
    <property type="molecule type" value="Genomic_DNA"/>
</dbReference>
<sequence>MGTTLDYFSSSGENEAGNQSMKLLAFRLHGNFAHFNQPISNRFRNTYSIIPKPQLLGLIGSIAGLRGYANNKTFPEFYSRIGDLKVYIRSNNNSDKKFIVNYNSLNSFLNNRVDTGSPNVIINEQVLLDPDYEIGLLLDENNDLHNSIIENIRHNRSVFPIYFGKNEFFANIQYQSLEDYEMNSAKEPMCCSILPFDELEREGTNNMKLEMLPVGFDGAFKYIYRLMAIPQKECVVPLKNPDKCIVSGGNVYYVF</sequence>
<keyword evidence="1" id="KW-0051">Antiviral defense</keyword>
<dbReference type="NCBIfam" id="TIGR02593">
    <property type="entry name" value="CRISPR_cas5"/>
    <property type="match status" value="1"/>
</dbReference>
<proteinExistence type="predicted"/>
<reference evidence="2" key="1">
    <citation type="submission" date="2020-06" db="EMBL/GenBank/DDBJ databases">
        <title>Unique genomic features of the anaerobic methanotrophic archaea.</title>
        <authorList>
            <person name="Chadwick G.L."/>
            <person name="Skennerton C.T."/>
            <person name="Laso-Perez R."/>
            <person name="Leu A.O."/>
            <person name="Speth D.R."/>
            <person name="Yu H."/>
            <person name="Morgan-Lang C."/>
            <person name="Hatzenpichler R."/>
            <person name="Goudeau D."/>
            <person name="Malmstrom R."/>
            <person name="Brazelton W.J."/>
            <person name="Woyke T."/>
            <person name="Hallam S.J."/>
            <person name="Tyson G.W."/>
            <person name="Wegener G."/>
            <person name="Boetius A."/>
            <person name="Orphan V."/>
        </authorList>
    </citation>
    <scope>NUCLEOTIDE SEQUENCE</scope>
</reference>
<dbReference type="InterPro" id="IPR013422">
    <property type="entry name" value="CRISPR-assoc_prot_Cas5_N"/>
</dbReference>
<accession>A0A7G9YG75</accession>
<evidence type="ECO:0008006" key="3">
    <source>
        <dbReference type="Google" id="ProtNLM"/>
    </source>
</evidence>